<evidence type="ECO:0000313" key="2">
    <source>
        <dbReference type="Proteomes" id="UP000236569"/>
    </source>
</evidence>
<name>A0A2I9DA46_9DEIO</name>
<proteinExistence type="predicted"/>
<sequence length="119" mass="12324">MLLPTFGLPTMATKPLCVCTSFVSGVGEDWSVMGRLSHGEDKATVRAGRNGGGLAGGSRVRPAFFPGSMLGRGQPANMGRLAARIVAAGLLAMKNPPLVTLYFRRPPGTLGQPPPYSGA</sequence>
<comment type="caution">
    <text evidence="1">The sequence shown here is derived from an EMBL/GenBank/DDBJ whole genome shotgun (WGS) entry which is preliminary data.</text>
</comment>
<dbReference type="Proteomes" id="UP000236569">
    <property type="component" value="Unassembled WGS sequence"/>
</dbReference>
<evidence type="ECO:0000313" key="1">
    <source>
        <dbReference type="EMBL" id="GBF07490.1"/>
    </source>
</evidence>
<dbReference type="AlphaFoldDB" id="A0A2I9DA46"/>
<gene>
    <name evidence="1" type="ORF">DAERI_150008</name>
</gene>
<keyword evidence="2" id="KW-1185">Reference proteome</keyword>
<protein>
    <submittedName>
        <fullName evidence="1">Uncharacterized protein</fullName>
    </submittedName>
</protein>
<dbReference type="EMBL" id="BFAG01000015">
    <property type="protein sequence ID" value="GBF07490.1"/>
    <property type="molecule type" value="Genomic_DNA"/>
</dbReference>
<accession>A0A2I9DA46</accession>
<organism evidence="1 2">
    <name type="scientific">Deinococcus aerius</name>
    <dbReference type="NCBI Taxonomy" id="200253"/>
    <lineage>
        <taxon>Bacteria</taxon>
        <taxon>Thermotogati</taxon>
        <taxon>Deinococcota</taxon>
        <taxon>Deinococci</taxon>
        <taxon>Deinococcales</taxon>
        <taxon>Deinococcaceae</taxon>
        <taxon>Deinococcus</taxon>
    </lineage>
</organism>
<reference evidence="2" key="1">
    <citation type="submission" date="2018-01" db="EMBL/GenBank/DDBJ databases">
        <title>Draft Genome Sequence of the Radioresistant Bacterium Deinococcus aerius TR0125, Isolated from the Higher Atmosphere above Japan.</title>
        <authorList>
            <person name="Satoh K."/>
            <person name="Arai H."/>
            <person name="Sanzen T."/>
            <person name="Kawaguchi Y."/>
            <person name="Hayashi H."/>
            <person name="Yokobori S."/>
            <person name="Yamagishi A."/>
            <person name="Oono Y."/>
            <person name="Narumi I."/>
        </authorList>
    </citation>
    <scope>NUCLEOTIDE SEQUENCE [LARGE SCALE GENOMIC DNA]</scope>
    <source>
        <strain evidence="2">TR0125</strain>
    </source>
</reference>